<evidence type="ECO:0000313" key="7">
    <source>
        <dbReference type="Proteomes" id="UP001222325"/>
    </source>
</evidence>
<dbReference type="Proteomes" id="UP001222325">
    <property type="component" value="Unassembled WGS sequence"/>
</dbReference>
<dbReference type="InterPro" id="IPR002893">
    <property type="entry name" value="Znf_MYND"/>
</dbReference>
<dbReference type="EMBL" id="JARJCN010000084">
    <property type="protein sequence ID" value="KAJ7076195.1"/>
    <property type="molecule type" value="Genomic_DNA"/>
</dbReference>
<evidence type="ECO:0000313" key="6">
    <source>
        <dbReference type="EMBL" id="KAJ7076195.1"/>
    </source>
</evidence>
<keyword evidence="7" id="KW-1185">Reference proteome</keyword>
<dbReference type="Gene3D" id="6.10.140.2220">
    <property type="match status" value="1"/>
</dbReference>
<accession>A0AAD6TQL5</accession>
<evidence type="ECO:0000256" key="1">
    <source>
        <dbReference type="ARBA" id="ARBA00022723"/>
    </source>
</evidence>
<reference evidence="6" key="1">
    <citation type="submission" date="2023-03" db="EMBL/GenBank/DDBJ databases">
        <title>Massive genome expansion in bonnet fungi (Mycena s.s.) driven by repeated elements and novel gene families across ecological guilds.</title>
        <authorList>
            <consortium name="Lawrence Berkeley National Laboratory"/>
            <person name="Harder C.B."/>
            <person name="Miyauchi S."/>
            <person name="Viragh M."/>
            <person name="Kuo A."/>
            <person name="Thoen E."/>
            <person name="Andreopoulos B."/>
            <person name="Lu D."/>
            <person name="Skrede I."/>
            <person name="Drula E."/>
            <person name="Henrissat B."/>
            <person name="Morin E."/>
            <person name="Kohler A."/>
            <person name="Barry K."/>
            <person name="LaButti K."/>
            <person name="Morin E."/>
            <person name="Salamov A."/>
            <person name="Lipzen A."/>
            <person name="Mereny Z."/>
            <person name="Hegedus B."/>
            <person name="Baldrian P."/>
            <person name="Stursova M."/>
            <person name="Weitz H."/>
            <person name="Taylor A."/>
            <person name="Grigoriev I.V."/>
            <person name="Nagy L.G."/>
            <person name="Martin F."/>
            <person name="Kauserud H."/>
        </authorList>
    </citation>
    <scope>NUCLEOTIDE SEQUENCE</scope>
    <source>
        <strain evidence="6">CBHHK173m</strain>
    </source>
</reference>
<evidence type="ECO:0000256" key="4">
    <source>
        <dbReference type="PROSITE-ProRule" id="PRU00134"/>
    </source>
</evidence>
<dbReference type="SUPFAM" id="SSF144232">
    <property type="entry name" value="HIT/MYND zinc finger-like"/>
    <property type="match status" value="1"/>
</dbReference>
<feature type="domain" description="MYND-type" evidence="5">
    <location>
        <begin position="153"/>
        <end position="190"/>
    </location>
</feature>
<gene>
    <name evidence="6" type="ORF">B0H15DRAFT_864499</name>
</gene>
<evidence type="ECO:0000256" key="2">
    <source>
        <dbReference type="ARBA" id="ARBA00022771"/>
    </source>
</evidence>
<dbReference type="GO" id="GO:0008270">
    <property type="term" value="F:zinc ion binding"/>
    <property type="evidence" value="ECO:0007669"/>
    <property type="project" value="UniProtKB-KW"/>
</dbReference>
<dbReference type="AlphaFoldDB" id="A0AAD6TQL5"/>
<organism evidence="6 7">
    <name type="scientific">Mycena belliarum</name>
    <dbReference type="NCBI Taxonomy" id="1033014"/>
    <lineage>
        <taxon>Eukaryota</taxon>
        <taxon>Fungi</taxon>
        <taxon>Dikarya</taxon>
        <taxon>Basidiomycota</taxon>
        <taxon>Agaricomycotina</taxon>
        <taxon>Agaricomycetes</taxon>
        <taxon>Agaricomycetidae</taxon>
        <taxon>Agaricales</taxon>
        <taxon>Marasmiineae</taxon>
        <taxon>Mycenaceae</taxon>
        <taxon>Mycena</taxon>
    </lineage>
</organism>
<keyword evidence="3" id="KW-0862">Zinc</keyword>
<evidence type="ECO:0000256" key="3">
    <source>
        <dbReference type="ARBA" id="ARBA00022833"/>
    </source>
</evidence>
<dbReference type="Pfam" id="PF01753">
    <property type="entry name" value="zf-MYND"/>
    <property type="match status" value="1"/>
</dbReference>
<protein>
    <recommendedName>
        <fullName evidence="5">MYND-type domain-containing protein</fullName>
    </recommendedName>
</protein>
<proteinExistence type="predicted"/>
<sequence>MGSESSTTIGSPDFTNETHFPAYTGLPSEYTIDRRYFFPDGSPAGHWCFLAEIKESVTSLMFTRPLYNVRDRDGVRYLVAYHLEDRARFPLIVEQCKDGYTMCIMYAHQHLFADGQRGIRVEMESSVKILPCSLKSLFSIRDKVLKLKNSGFCNGCGDNATLKCARCRLFYCTKSCQLADWNYGEHKNECKVAQQISEWGTFDWDSFDEHRLFEIPANLRPGSVAAKTAAVAQAKNDANRIFLRF</sequence>
<name>A0AAD6TQL5_9AGAR</name>
<keyword evidence="1" id="KW-0479">Metal-binding</keyword>
<dbReference type="PROSITE" id="PS50865">
    <property type="entry name" value="ZF_MYND_2"/>
    <property type="match status" value="1"/>
</dbReference>
<comment type="caution">
    <text evidence="6">The sequence shown here is derived from an EMBL/GenBank/DDBJ whole genome shotgun (WGS) entry which is preliminary data.</text>
</comment>
<keyword evidence="2 4" id="KW-0863">Zinc-finger</keyword>
<evidence type="ECO:0000259" key="5">
    <source>
        <dbReference type="PROSITE" id="PS50865"/>
    </source>
</evidence>